<accession>A0A0F4VLM4</accession>
<evidence type="ECO:0000313" key="2">
    <source>
        <dbReference type="Proteomes" id="UP000033731"/>
    </source>
</evidence>
<dbReference type="AlphaFoldDB" id="A0A0F4VLM4"/>
<comment type="caution">
    <text evidence="1">The sequence shown here is derived from an EMBL/GenBank/DDBJ whole genome shotgun (WGS) entry which is preliminary data.</text>
</comment>
<dbReference type="EMBL" id="JMTK01000002">
    <property type="protein sequence ID" value="KJZ82376.1"/>
    <property type="molecule type" value="Genomic_DNA"/>
</dbReference>
<reference evidence="1 2" key="1">
    <citation type="journal article" date="2015" name="Phytopathology">
        <title>Genomes of Candidatus Liberibacter solanacearum haplotype A from New Zealand and the USA suggest significant genome plasticity in the species.</title>
        <authorList>
            <person name="Thompson S.M."/>
            <person name="Johnson C.P."/>
            <person name="Lu A.Y."/>
            <person name="Frampton R.A."/>
            <person name="Sullivan K.L."/>
            <person name="Fiers M.W."/>
            <person name="Crowhurst R.N."/>
            <person name="Pitman A.R."/>
            <person name="Scott I."/>
            <person name="Gudmestad N.C."/>
            <person name="Smith G.R."/>
        </authorList>
    </citation>
    <scope>NUCLEOTIDE SEQUENCE [LARGE SCALE GENOMIC DNA]</scope>
    <source>
        <strain evidence="1 2">LsoNZ1</strain>
    </source>
</reference>
<dbReference type="PATRIC" id="fig|556287.9.peg.1145"/>
<sequence>MIISLLSLNLSYFFLYSKEFNGMVIILFFHIEEHEIF</sequence>
<protein>
    <submittedName>
        <fullName evidence="1">Uncharacterized protein</fullName>
    </submittedName>
</protein>
<proteinExistence type="predicted"/>
<evidence type="ECO:0000313" key="1">
    <source>
        <dbReference type="EMBL" id="KJZ82376.1"/>
    </source>
</evidence>
<dbReference type="Proteomes" id="UP000033731">
    <property type="component" value="Unassembled WGS sequence"/>
</dbReference>
<keyword evidence="2" id="KW-1185">Reference proteome</keyword>
<organism evidence="1 2">
    <name type="scientific">Candidatus Liberibacter solanacearum</name>
    <dbReference type="NCBI Taxonomy" id="556287"/>
    <lineage>
        <taxon>Bacteria</taxon>
        <taxon>Pseudomonadati</taxon>
        <taxon>Pseudomonadota</taxon>
        <taxon>Alphaproteobacteria</taxon>
        <taxon>Hyphomicrobiales</taxon>
        <taxon>Rhizobiaceae</taxon>
        <taxon>Liberibacter</taxon>
    </lineage>
</organism>
<gene>
    <name evidence="1" type="ORF">DJ66_1126</name>
</gene>
<name>A0A0F4VLM4_9HYPH</name>